<dbReference type="SMART" id="SM00225">
    <property type="entry name" value="BTB"/>
    <property type="match status" value="1"/>
</dbReference>
<dbReference type="HOGENOM" id="CLU_1045941_0_0_1"/>
<evidence type="ECO:0000313" key="3">
    <source>
        <dbReference type="Proteomes" id="UP000016933"/>
    </source>
</evidence>
<dbReference type="InterPro" id="IPR000210">
    <property type="entry name" value="BTB/POZ_dom"/>
</dbReference>
<dbReference type="Proteomes" id="UP000016933">
    <property type="component" value="Unassembled WGS sequence"/>
</dbReference>
<keyword evidence="3" id="KW-1185">Reference proteome</keyword>
<name>N1PK24_DOTSN</name>
<dbReference type="OrthoDB" id="6359816at2759"/>
<dbReference type="EMBL" id="KB446541">
    <property type="protein sequence ID" value="EME42742.1"/>
    <property type="molecule type" value="Genomic_DNA"/>
</dbReference>
<reference evidence="2 3" key="2">
    <citation type="journal article" date="2012" name="PLoS Pathog.">
        <title>Diverse lifestyles and strategies of plant pathogenesis encoded in the genomes of eighteen Dothideomycetes fungi.</title>
        <authorList>
            <person name="Ohm R.A."/>
            <person name="Feau N."/>
            <person name="Henrissat B."/>
            <person name="Schoch C.L."/>
            <person name="Horwitz B.A."/>
            <person name="Barry K.W."/>
            <person name="Condon B.J."/>
            <person name="Copeland A.C."/>
            <person name="Dhillon B."/>
            <person name="Glaser F."/>
            <person name="Hesse C.N."/>
            <person name="Kosti I."/>
            <person name="LaButti K."/>
            <person name="Lindquist E.A."/>
            <person name="Lucas S."/>
            <person name="Salamov A.A."/>
            <person name="Bradshaw R.E."/>
            <person name="Ciuffetti L."/>
            <person name="Hamelin R.C."/>
            <person name="Kema G.H.J."/>
            <person name="Lawrence C."/>
            <person name="Scott J.A."/>
            <person name="Spatafora J.W."/>
            <person name="Turgeon B.G."/>
            <person name="de Wit P.J.G.M."/>
            <person name="Zhong S."/>
            <person name="Goodwin S.B."/>
            <person name="Grigoriev I.V."/>
        </authorList>
    </citation>
    <scope>NUCLEOTIDE SEQUENCE [LARGE SCALE GENOMIC DNA]</scope>
    <source>
        <strain evidence="3">NZE10 / CBS 128990</strain>
    </source>
</reference>
<dbReference type="PROSITE" id="PS50097">
    <property type="entry name" value="BTB"/>
    <property type="match status" value="1"/>
</dbReference>
<organism evidence="2 3">
    <name type="scientific">Dothistroma septosporum (strain NZE10 / CBS 128990)</name>
    <name type="common">Red band needle blight fungus</name>
    <name type="synonym">Mycosphaerella pini</name>
    <dbReference type="NCBI Taxonomy" id="675120"/>
    <lineage>
        <taxon>Eukaryota</taxon>
        <taxon>Fungi</taxon>
        <taxon>Dikarya</taxon>
        <taxon>Ascomycota</taxon>
        <taxon>Pezizomycotina</taxon>
        <taxon>Dothideomycetes</taxon>
        <taxon>Dothideomycetidae</taxon>
        <taxon>Mycosphaerellales</taxon>
        <taxon>Mycosphaerellaceae</taxon>
        <taxon>Dothistroma</taxon>
    </lineage>
</organism>
<gene>
    <name evidence="2" type="ORF">DOTSEDRAFT_26294</name>
</gene>
<accession>N1PK24</accession>
<dbReference type="PANTHER" id="PTHR24413">
    <property type="entry name" value="SPECKLE-TYPE POZ PROTEIN"/>
    <property type="match status" value="1"/>
</dbReference>
<dbReference type="InterPro" id="IPR011333">
    <property type="entry name" value="SKP1/BTB/POZ_sf"/>
</dbReference>
<dbReference type="Pfam" id="PF00651">
    <property type="entry name" value="BTB"/>
    <property type="match status" value="1"/>
</dbReference>
<dbReference type="Gene3D" id="3.30.710.10">
    <property type="entry name" value="Potassium Channel Kv1.1, Chain A"/>
    <property type="match status" value="1"/>
</dbReference>
<evidence type="ECO:0000259" key="1">
    <source>
        <dbReference type="PROSITE" id="PS50097"/>
    </source>
</evidence>
<dbReference type="AlphaFoldDB" id="N1PK24"/>
<dbReference type="SUPFAM" id="SSF54695">
    <property type="entry name" value="POZ domain"/>
    <property type="match status" value="1"/>
</dbReference>
<proteinExistence type="predicted"/>
<evidence type="ECO:0000313" key="2">
    <source>
        <dbReference type="EMBL" id="EME42742.1"/>
    </source>
</evidence>
<protein>
    <recommendedName>
        <fullName evidence="1">BTB domain-containing protein</fullName>
    </recommendedName>
</protein>
<sequence length="266" mass="30011">MPTSALPRLLESGEHSDLIIRTATRDFHVHKCIVSNRSAFFKGANRGHFKESHNGIIKVEERSEVIAALLQHIYEGPLDFVPRKGMSKSELQEMATMENAQLAIDLHTAADKYLVHGLARDMTKVIILAFTCLEPTNPQQLQAGVQVMVNILQKEFKAEIYAQVYVLVRLSGYAKMIMADRDSWLLLIANESHAQAFIECSLHFPDEALTDSVDAQEAEKMEKKFRDMVFEKICLFCDARLGTRAYILAEAQQEVGAEMLDLFGNH</sequence>
<dbReference type="CDD" id="cd18186">
    <property type="entry name" value="BTB_POZ_ZBTB_KLHL-like"/>
    <property type="match status" value="1"/>
</dbReference>
<reference evidence="3" key="1">
    <citation type="journal article" date="2012" name="PLoS Genet.">
        <title>The genomes of the fungal plant pathogens Cladosporium fulvum and Dothistroma septosporum reveal adaptation to different hosts and lifestyles but also signatures of common ancestry.</title>
        <authorList>
            <person name="de Wit P.J.G.M."/>
            <person name="van der Burgt A."/>
            <person name="Oekmen B."/>
            <person name="Stergiopoulos I."/>
            <person name="Abd-Elsalam K.A."/>
            <person name="Aerts A.L."/>
            <person name="Bahkali A.H."/>
            <person name="Beenen H.G."/>
            <person name="Chettri P."/>
            <person name="Cox M.P."/>
            <person name="Datema E."/>
            <person name="de Vries R.P."/>
            <person name="Dhillon B."/>
            <person name="Ganley A.R."/>
            <person name="Griffiths S.A."/>
            <person name="Guo Y."/>
            <person name="Hamelin R.C."/>
            <person name="Henrissat B."/>
            <person name="Kabir M.S."/>
            <person name="Jashni M.K."/>
            <person name="Kema G."/>
            <person name="Klaubauf S."/>
            <person name="Lapidus A."/>
            <person name="Levasseur A."/>
            <person name="Lindquist E."/>
            <person name="Mehrabi R."/>
            <person name="Ohm R.A."/>
            <person name="Owen T.J."/>
            <person name="Salamov A."/>
            <person name="Schwelm A."/>
            <person name="Schijlen E."/>
            <person name="Sun H."/>
            <person name="van den Burg H.A."/>
            <person name="van Ham R.C.H.J."/>
            <person name="Zhang S."/>
            <person name="Goodwin S.B."/>
            <person name="Grigoriev I.V."/>
            <person name="Collemare J."/>
            <person name="Bradshaw R.E."/>
        </authorList>
    </citation>
    <scope>NUCLEOTIDE SEQUENCE [LARGE SCALE GENOMIC DNA]</scope>
    <source>
        <strain evidence="3">NZE10 / CBS 128990</strain>
    </source>
</reference>
<feature type="domain" description="BTB" evidence="1">
    <location>
        <begin position="16"/>
        <end position="82"/>
    </location>
</feature>
<dbReference type="eggNOG" id="ENOG502TAM4">
    <property type="taxonomic scope" value="Eukaryota"/>
</dbReference>
<dbReference type="STRING" id="675120.N1PK24"/>
<dbReference type="OMA" id="HKCIVSN"/>